<protein>
    <submittedName>
        <fullName evidence="1">Uncharacterized protein</fullName>
    </submittedName>
</protein>
<evidence type="ECO:0000313" key="1">
    <source>
        <dbReference type="EMBL" id="NWE78918.1"/>
    </source>
</evidence>
<gene>
    <name evidence="1" type="ORF">HX828_25515</name>
</gene>
<dbReference type="Proteomes" id="UP000537188">
    <property type="component" value="Unassembled WGS sequence"/>
</dbReference>
<dbReference type="RefSeq" id="WP_177115733.1">
    <property type="nucleotide sequence ID" value="NZ_JACARF010000045.1"/>
</dbReference>
<evidence type="ECO:0000313" key="2">
    <source>
        <dbReference type="Proteomes" id="UP000537188"/>
    </source>
</evidence>
<accession>A0A7Y8FH25</accession>
<name>A0A7Y8FH25_9PSED</name>
<organism evidence="1 2">
    <name type="scientific">Pseudomonas yamanorum</name>
    <dbReference type="NCBI Taxonomy" id="515393"/>
    <lineage>
        <taxon>Bacteria</taxon>
        <taxon>Pseudomonadati</taxon>
        <taxon>Pseudomonadota</taxon>
        <taxon>Gammaproteobacteria</taxon>
        <taxon>Pseudomonadales</taxon>
        <taxon>Pseudomonadaceae</taxon>
        <taxon>Pseudomonas</taxon>
    </lineage>
</organism>
<sequence>MDPKTRNVNEVLNDFKHCLNTYDAWAESFWSFSALDVEQVFKVGDEVSLVAPITRALYPSSTVATCKANSPLTLVHMFQSTRFVPIGNTPVMLQEIPQDGGPLGAPLHKTIGP</sequence>
<reference evidence="1 2" key="1">
    <citation type="submission" date="2020-04" db="EMBL/GenBank/DDBJ databases">
        <title>Molecular characterization of pseudomonads from Agaricus bisporus reveal novel blotch 2 pathogens in Western Europe.</title>
        <authorList>
            <person name="Taparia T."/>
            <person name="Krijger M."/>
            <person name="Haynes E."/>
            <person name="Elpinstone J.G."/>
            <person name="Noble R."/>
            <person name="Van Der Wolf J."/>
        </authorList>
    </citation>
    <scope>NUCLEOTIDE SEQUENCE [LARGE SCALE GENOMIC DNA]</scope>
    <source>
        <strain evidence="1 2">IPO3781</strain>
    </source>
</reference>
<dbReference type="AlphaFoldDB" id="A0A7Y8FH25"/>
<comment type="caution">
    <text evidence="1">The sequence shown here is derived from an EMBL/GenBank/DDBJ whole genome shotgun (WGS) entry which is preliminary data.</text>
</comment>
<proteinExistence type="predicted"/>
<feature type="non-terminal residue" evidence="1">
    <location>
        <position position="113"/>
    </location>
</feature>
<dbReference type="EMBL" id="JACARF010000045">
    <property type="protein sequence ID" value="NWE78918.1"/>
    <property type="molecule type" value="Genomic_DNA"/>
</dbReference>